<name>A0A743P6A8_SALER</name>
<dbReference type="AlphaFoldDB" id="A0A743P6A8"/>
<comment type="caution">
    <text evidence="1">The sequence shown here is derived from an EMBL/GenBank/DDBJ whole genome shotgun (WGS) entry which is preliminary data.</text>
</comment>
<sequence>MKTLDFEYDAVILHQTETSKPIVLFGAPAMDIEIWAGVPQKKTFQPDGAESSGFQRVENRARLEQIRRFYLNENNVIQNSLICALRGVEGGKVNFEAEKGSILGKLKISFPDLYTADYLFLFSLLRKSLESRLGKYDQPIDNALFEKLKGQLARQINNEIIDVDSCDEAEAEIETEIETEAVILEETHLHEFLRDVVIRHEILKDIDPMLLSGMDDFLGFDRDALLSFLLPVTLVDGQHRLKGAILAAKHHIQSDEYISMVADRVISGEDPKEVEKDVLRIISRKLPVSLLMDDDPKEQVFQFVVINQKATPIGKSLLGTIISTSLTDEEMGAVNNRLRDSGILLEEARAITWAARNPDSPFCGLVERGMPSDKKDLLQWNVMGSLIQIFRNLNGGSLFHAKVDYAKSWREKFLVNSSLVESNSFEDAYEKWRSLDGVWKEFFVIFWTRIRDIFGEVTDDSRYNYWGNTRRSNLFNKISLTILAADFFRYLCIARITLENEEQINNVIDEWLEGVNPKYFDRDWELTGVKKDSTGIRAKWSELWTEYRDSPEQLPQVRLYRQAKK</sequence>
<reference evidence="1" key="2">
    <citation type="submission" date="2020-02" db="EMBL/GenBank/DDBJ databases">
        <authorList>
            <consortium name="NCBI Pathogen Detection Project"/>
        </authorList>
    </citation>
    <scope>NUCLEOTIDE SEQUENCE</scope>
    <source>
        <strain evidence="1">MA.CK_00/00001968</strain>
    </source>
</reference>
<evidence type="ECO:0000313" key="1">
    <source>
        <dbReference type="EMBL" id="HAF2128876.1"/>
    </source>
</evidence>
<evidence type="ECO:0008006" key="2">
    <source>
        <dbReference type="Google" id="ProtNLM"/>
    </source>
</evidence>
<dbReference type="EMBL" id="DAAUQX010000025">
    <property type="protein sequence ID" value="HAF2128876.1"/>
    <property type="molecule type" value="Genomic_DNA"/>
</dbReference>
<organism evidence="1">
    <name type="scientific">Salmonella enterica</name>
    <name type="common">Salmonella choleraesuis</name>
    <dbReference type="NCBI Taxonomy" id="28901"/>
    <lineage>
        <taxon>Bacteria</taxon>
        <taxon>Pseudomonadati</taxon>
        <taxon>Pseudomonadota</taxon>
        <taxon>Gammaproteobacteria</taxon>
        <taxon>Enterobacterales</taxon>
        <taxon>Enterobacteriaceae</taxon>
        <taxon>Salmonella</taxon>
    </lineage>
</organism>
<accession>A0A743P6A8</accession>
<reference evidence="1" key="1">
    <citation type="journal article" date="2018" name="Genome Biol.">
        <title>SKESA: strategic k-mer extension for scrupulous assemblies.</title>
        <authorList>
            <person name="Souvorov A."/>
            <person name="Agarwala R."/>
            <person name="Lipman D.J."/>
        </authorList>
    </citation>
    <scope>NUCLEOTIDE SEQUENCE</scope>
    <source>
        <strain evidence="1">MA.CK_00/00001968</strain>
    </source>
</reference>
<protein>
    <recommendedName>
        <fullName evidence="2">DGQHR domain-containing protein</fullName>
    </recommendedName>
</protein>
<proteinExistence type="predicted"/>
<gene>
    <name evidence="1" type="ORF">G9F27_003070</name>
</gene>